<keyword evidence="3" id="KW-1185">Reference proteome</keyword>
<name>A0A370TVI8_9HELO</name>
<evidence type="ECO:0000259" key="1">
    <source>
        <dbReference type="Pfam" id="PF13649"/>
    </source>
</evidence>
<dbReference type="Pfam" id="PF13649">
    <property type="entry name" value="Methyltransf_25"/>
    <property type="match status" value="1"/>
</dbReference>
<dbReference type="RefSeq" id="XP_031872197.1">
    <property type="nucleotide sequence ID" value="XM_032012504.1"/>
</dbReference>
<dbReference type="EMBL" id="NPIC01000002">
    <property type="protein sequence ID" value="RDL39541.1"/>
    <property type="molecule type" value="Genomic_DNA"/>
</dbReference>
<proteinExistence type="predicted"/>
<dbReference type="OrthoDB" id="2013972at2759"/>
<dbReference type="GeneID" id="43596730"/>
<evidence type="ECO:0000313" key="2">
    <source>
        <dbReference type="EMBL" id="RDL39541.1"/>
    </source>
</evidence>
<feature type="domain" description="Methyltransferase" evidence="1">
    <location>
        <begin position="44"/>
        <end position="145"/>
    </location>
</feature>
<dbReference type="AlphaFoldDB" id="A0A370TVI8"/>
<dbReference type="InterPro" id="IPR041698">
    <property type="entry name" value="Methyltransf_25"/>
</dbReference>
<evidence type="ECO:0000313" key="3">
    <source>
        <dbReference type="Proteomes" id="UP000254866"/>
    </source>
</evidence>
<accession>A0A370TVI8</accession>
<dbReference type="PANTHER" id="PTHR43591:SF105">
    <property type="entry name" value="METHYLTRANSFERASE DOMAIN-CONTAINING PROTEIN-RELATED"/>
    <property type="match status" value="1"/>
</dbReference>
<dbReference type="STRING" id="2656787.A0A370TVI8"/>
<dbReference type="Proteomes" id="UP000254866">
    <property type="component" value="Unassembled WGS sequence"/>
</dbReference>
<gene>
    <name evidence="2" type="ORF">BP5553_03881</name>
</gene>
<protein>
    <recommendedName>
        <fullName evidence="1">Methyltransferase domain-containing protein</fullName>
    </recommendedName>
</protein>
<dbReference type="PANTHER" id="PTHR43591">
    <property type="entry name" value="METHYLTRANSFERASE"/>
    <property type="match status" value="1"/>
</dbReference>
<sequence length="276" mass="30632">MSTGESFHSKHAAHYDRGASGATLSIAKIIVRDLPLPITDDSNILDSACGTGLVTAVIKSKYPTARILGSDIAPGMISIYEARAKENNWPSVSSAVLDVRDLKTLEDDTFSHVITNFGIMAPTFQDKEAPLKVARETWRVLKSGGVSIISTWAERNFDKAFEATALTIRPNEQPYSWDIGGDYCRGFYLMKQLEEAGFGSLVEVKSAKGKVEANSLDELVENMMFFKDMFFKGYDDEELARVPDILKEKVKALEKFKQTEDGVEIEMVAWIGVGWK</sequence>
<reference evidence="2 3" key="1">
    <citation type="journal article" date="2018" name="IMA Fungus">
        <title>IMA Genome-F 9: Draft genome sequence of Annulohypoxylon stygium, Aspergillus mulundensis, Berkeleyomyces basicola (syn. Thielaviopsis basicola), Ceratocystis smalleyi, two Cercospora beticola strains, Coleophoma cylindrospora, Fusarium fracticaudum, Phialophora cf. hyalina, and Morchella septimelata.</title>
        <authorList>
            <person name="Wingfield B.D."/>
            <person name="Bills G.F."/>
            <person name="Dong Y."/>
            <person name="Huang W."/>
            <person name="Nel W.J."/>
            <person name="Swalarsk-Parry B.S."/>
            <person name="Vaghefi N."/>
            <person name="Wilken P.M."/>
            <person name="An Z."/>
            <person name="de Beer Z.W."/>
            <person name="De Vos L."/>
            <person name="Chen L."/>
            <person name="Duong T.A."/>
            <person name="Gao Y."/>
            <person name="Hammerbacher A."/>
            <person name="Kikkert J.R."/>
            <person name="Li Y."/>
            <person name="Li H."/>
            <person name="Li K."/>
            <person name="Li Q."/>
            <person name="Liu X."/>
            <person name="Ma X."/>
            <person name="Naidoo K."/>
            <person name="Pethybridge S.J."/>
            <person name="Sun J."/>
            <person name="Steenkamp E.T."/>
            <person name="van der Nest M.A."/>
            <person name="van Wyk S."/>
            <person name="Wingfield M.J."/>
            <person name="Xiong C."/>
            <person name="Yue Q."/>
            <person name="Zhang X."/>
        </authorList>
    </citation>
    <scope>NUCLEOTIDE SEQUENCE [LARGE SCALE GENOMIC DNA]</scope>
    <source>
        <strain evidence="2 3">BP 5553</strain>
    </source>
</reference>
<dbReference type="CDD" id="cd02440">
    <property type="entry name" value="AdoMet_MTases"/>
    <property type="match status" value="1"/>
</dbReference>
<dbReference type="SUPFAM" id="SSF53335">
    <property type="entry name" value="S-adenosyl-L-methionine-dependent methyltransferases"/>
    <property type="match status" value="1"/>
</dbReference>
<comment type="caution">
    <text evidence="2">The sequence shown here is derived from an EMBL/GenBank/DDBJ whole genome shotgun (WGS) entry which is preliminary data.</text>
</comment>
<dbReference type="GO" id="GO:0008168">
    <property type="term" value="F:methyltransferase activity"/>
    <property type="evidence" value="ECO:0007669"/>
    <property type="project" value="TreeGrafter"/>
</dbReference>
<dbReference type="Gene3D" id="3.40.50.150">
    <property type="entry name" value="Vaccinia Virus protein VP39"/>
    <property type="match status" value="1"/>
</dbReference>
<organism evidence="2 3">
    <name type="scientific">Venustampulla echinocandica</name>
    <dbReference type="NCBI Taxonomy" id="2656787"/>
    <lineage>
        <taxon>Eukaryota</taxon>
        <taxon>Fungi</taxon>
        <taxon>Dikarya</taxon>
        <taxon>Ascomycota</taxon>
        <taxon>Pezizomycotina</taxon>
        <taxon>Leotiomycetes</taxon>
        <taxon>Helotiales</taxon>
        <taxon>Pleuroascaceae</taxon>
        <taxon>Venustampulla</taxon>
    </lineage>
</organism>
<dbReference type="InterPro" id="IPR029063">
    <property type="entry name" value="SAM-dependent_MTases_sf"/>
</dbReference>